<keyword evidence="3" id="KW-1185">Reference proteome</keyword>
<protein>
    <submittedName>
        <fullName evidence="2">Uncharacterized protein</fullName>
    </submittedName>
</protein>
<dbReference type="RefSeq" id="WP_195896426.1">
    <property type="nucleotide sequence ID" value="NZ_JADOGI010000046.1"/>
</dbReference>
<feature type="region of interest" description="Disordered" evidence="1">
    <location>
        <begin position="114"/>
        <end position="180"/>
    </location>
</feature>
<gene>
    <name evidence="2" type="ORF">ITP53_17315</name>
</gene>
<evidence type="ECO:0000313" key="3">
    <source>
        <dbReference type="Proteomes" id="UP000605361"/>
    </source>
</evidence>
<organism evidence="2 3">
    <name type="scientific">Nonomuraea cypriaca</name>
    <dbReference type="NCBI Taxonomy" id="1187855"/>
    <lineage>
        <taxon>Bacteria</taxon>
        <taxon>Bacillati</taxon>
        <taxon>Actinomycetota</taxon>
        <taxon>Actinomycetes</taxon>
        <taxon>Streptosporangiales</taxon>
        <taxon>Streptosporangiaceae</taxon>
        <taxon>Nonomuraea</taxon>
    </lineage>
</organism>
<dbReference type="AlphaFoldDB" id="A0A931EZE7"/>
<sequence>MSEAPRLEIDVRISLTVEQATAALAGLPGLFSSAAGQRVAELVTPGVIRAELTALVLTHGMRAIDREAVQLADWEHTSDSDAALVGWCRDMVARCLAAQRDRAQGVAMADGICPVPHDGKGGGKGDGNPGVRPVRKAGTPPVQTDRPRRPVRGLRAVPTAQTSSAPTAGPSAAPSGGPSA</sequence>
<dbReference type="EMBL" id="JADOGI010000046">
    <property type="protein sequence ID" value="MBF8187462.1"/>
    <property type="molecule type" value="Genomic_DNA"/>
</dbReference>
<comment type="caution">
    <text evidence="2">The sequence shown here is derived from an EMBL/GenBank/DDBJ whole genome shotgun (WGS) entry which is preliminary data.</text>
</comment>
<dbReference type="Proteomes" id="UP000605361">
    <property type="component" value="Unassembled WGS sequence"/>
</dbReference>
<reference evidence="2" key="1">
    <citation type="submission" date="2020-11" db="EMBL/GenBank/DDBJ databases">
        <title>Whole-genome analyses of Nonomuraea sp. K274.</title>
        <authorList>
            <person name="Veyisoglu A."/>
        </authorList>
    </citation>
    <scope>NUCLEOTIDE SEQUENCE</scope>
    <source>
        <strain evidence="2">K274</strain>
    </source>
</reference>
<name>A0A931EZE7_9ACTN</name>
<evidence type="ECO:0000313" key="2">
    <source>
        <dbReference type="EMBL" id="MBF8187462.1"/>
    </source>
</evidence>
<evidence type="ECO:0000256" key="1">
    <source>
        <dbReference type="SAM" id="MobiDB-lite"/>
    </source>
</evidence>
<feature type="compositionally biased region" description="Low complexity" evidence="1">
    <location>
        <begin position="158"/>
        <end position="180"/>
    </location>
</feature>
<accession>A0A931EZE7</accession>
<proteinExistence type="predicted"/>